<reference evidence="9" key="1">
    <citation type="submission" date="2020-09" db="EMBL/GenBank/DDBJ databases">
        <title>Genome-Enabled Discovery of Anthraquinone Biosynthesis in Senna tora.</title>
        <authorList>
            <person name="Kang S.-H."/>
            <person name="Pandey R.P."/>
            <person name="Lee C.-M."/>
            <person name="Sim J.-S."/>
            <person name="Jeong J.-T."/>
            <person name="Choi B.-S."/>
            <person name="Jung M."/>
            <person name="Ginzburg D."/>
            <person name="Zhao K."/>
            <person name="Won S.Y."/>
            <person name="Oh T.-J."/>
            <person name="Yu Y."/>
            <person name="Kim N.-H."/>
            <person name="Lee O.R."/>
            <person name="Lee T.-H."/>
            <person name="Bashyal P."/>
            <person name="Kim T.-S."/>
            <person name="Lee W.-H."/>
            <person name="Kawkins C."/>
            <person name="Kim C.-K."/>
            <person name="Kim J.S."/>
            <person name="Ahn B.O."/>
            <person name="Rhee S.Y."/>
            <person name="Sohng J.K."/>
        </authorList>
    </citation>
    <scope>NUCLEOTIDE SEQUENCE</scope>
    <source>
        <tissue evidence="9">Leaf</tissue>
    </source>
</reference>
<feature type="domain" description="GRF-type" evidence="8">
    <location>
        <begin position="145"/>
        <end position="188"/>
    </location>
</feature>
<dbReference type="GO" id="GO:0003676">
    <property type="term" value="F:nucleic acid binding"/>
    <property type="evidence" value="ECO:0007669"/>
    <property type="project" value="InterPro"/>
</dbReference>
<dbReference type="OrthoDB" id="2425403at2759"/>
<dbReference type="PANTHER" id="PTHR33680">
    <property type="entry name" value="OS07G0190500 PROTEIN"/>
    <property type="match status" value="1"/>
</dbReference>
<dbReference type="InterPro" id="IPR010666">
    <property type="entry name" value="Znf_GRF"/>
</dbReference>
<dbReference type="PROSITE" id="PS50158">
    <property type="entry name" value="ZF_CCHC"/>
    <property type="match status" value="1"/>
</dbReference>
<feature type="compositionally biased region" description="Pro residues" evidence="6">
    <location>
        <begin position="7"/>
        <end position="17"/>
    </location>
</feature>
<gene>
    <name evidence="9" type="ORF">G2W53_041010</name>
</gene>
<keyword evidence="9" id="KW-0378">Hydrolase</keyword>
<evidence type="ECO:0000256" key="6">
    <source>
        <dbReference type="SAM" id="MobiDB-lite"/>
    </source>
</evidence>
<dbReference type="PROSITE" id="PS51999">
    <property type="entry name" value="ZF_GRF"/>
    <property type="match status" value="2"/>
</dbReference>
<organism evidence="9 10">
    <name type="scientific">Senna tora</name>
    <dbReference type="NCBI Taxonomy" id="362788"/>
    <lineage>
        <taxon>Eukaryota</taxon>
        <taxon>Viridiplantae</taxon>
        <taxon>Streptophyta</taxon>
        <taxon>Embryophyta</taxon>
        <taxon>Tracheophyta</taxon>
        <taxon>Spermatophyta</taxon>
        <taxon>Magnoliopsida</taxon>
        <taxon>eudicotyledons</taxon>
        <taxon>Gunneridae</taxon>
        <taxon>Pentapetalae</taxon>
        <taxon>rosids</taxon>
        <taxon>fabids</taxon>
        <taxon>Fabales</taxon>
        <taxon>Fabaceae</taxon>
        <taxon>Caesalpinioideae</taxon>
        <taxon>Cassia clade</taxon>
        <taxon>Senna</taxon>
    </lineage>
</organism>
<protein>
    <submittedName>
        <fullName evidence="9">Endonuclease VIII-like 3</fullName>
    </submittedName>
</protein>
<accession>A0A834SR82</accession>
<evidence type="ECO:0000256" key="1">
    <source>
        <dbReference type="ARBA" id="ARBA00022723"/>
    </source>
</evidence>
<evidence type="ECO:0000313" key="10">
    <source>
        <dbReference type="Proteomes" id="UP000634136"/>
    </source>
</evidence>
<dbReference type="Gene3D" id="4.10.60.10">
    <property type="entry name" value="Zinc finger, CCHC-type"/>
    <property type="match status" value="1"/>
</dbReference>
<dbReference type="SUPFAM" id="SSF57756">
    <property type="entry name" value="Retrovirus zinc finger-like domains"/>
    <property type="match status" value="1"/>
</dbReference>
<keyword evidence="10" id="KW-1185">Reference proteome</keyword>
<dbReference type="InterPro" id="IPR036875">
    <property type="entry name" value="Znf_CCHC_sf"/>
</dbReference>
<dbReference type="AlphaFoldDB" id="A0A834SR82"/>
<feature type="coiled-coil region" evidence="5">
    <location>
        <begin position="595"/>
        <end position="664"/>
    </location>
</feature>
<evidence type="ECO:0000259" key="7">
    <source>
        <dbReference type="PROSITE" id="PS50158"/>
    </source>
</evidence>
<evidence type="ECO:0000256" key="2">
    <source>
        <dbReference type="ARBA" id="ARBA00022771"/>
    </source>
</evidence>
<dbReference type="GO" id="GO:0008270">
    <property type="term" value="F:zinc ion binding"/>
    <property type="evidence" value="ECO:0007669"/>
    <property type="project" value="UniProtKB-KW"/>
</dbReference>
<evidence type="ECO:0000313" key="9">
    <source>
        <dbReference type="EMBL" id="KAF7801899.1"/>
    </source>
</evidence>
<dbReference type="Pfam" id="PF06839">
    <property type="entry name" value="Zn_ribbon_GRF"/>
    <property type="match status" value="2"/>
</dbReference>
<keyword evidence="3" id="KW-0862">Zinc</keyword>
<feature type="domain" description="GRF-type" evidence="8">
    <location>
        <begin position="86"/>
        <end position="129"/>
    </location>
</feature>
<evidence type="ECO:0000259" key="8">
    <source>
        <dbReference type="PROSITE" id="PS51999"/>
    </source>
</evidence>
<dbReference type="Pfam" id="PF00098">
    <property type="entry name" value="zf-CCHC"/>
    <property type="match status" value="1"/>
</dbReference>
<dbReference type="GO" id="GO:0004519">
    <property type="term" value="F:endonuclease activity"/>
    <property type="evidence" value="ECO:0007669"/>
    <property type="project" value="UniProtKB-KW"/>
</dbReference>
<dbReference type="InterPro" id="IPR001878">
    <property type="entry name" value="Znf_CCHC"/>
</dbReference>
<dbReference type="Proteomes" id="UP000634136">
    <property type="component" value="Unassembled WGS sequence"/>
</dbReference>
<keyword evidence="9" id="KW-0255">Endonuclease</keyword>
<name>A0A834SR82_9FABA</name>
<sequence length="681" mass="76678">MCEPELHPLPPPLPPPLKSISTPNFQLHSPETSSRYSPRLVQRMQNDTCFRCHQQGHWARDCPLNSPNLKSRASTTENSDFPKIYCRCGHGPCEVKTVKNERNCGRKYYVCPIKRGKRCRDFVKWCDDPADEIALRPPAYKFPTCSCGAGVCRKEKERNGPNEGRYYFACPIGEDHGACDFRLWEDTLLGNPVIDPAQQSGQRTLHDFWEGNQVHKTNINDLGKDGDSPSGLSKRMRITGDSQCSLVKTIFEVPKGEDAVLKEARMEGVDHDQTTELSTPTNHVNFPEFETVDDVEDNSVPWDALEEKARSSSRLSTSSKIQSRQREFQRQISTAAIASLVADPYPENWLGRLVFFHPNLTDTSIVLVSIGAFIESQPTEKGYLRRVLTGGGADRDRVKRHRVKCRSVQPSGRRLSKGVVMIQVPHWGGVSPSFDNIIVPKEESKHDGLCEPNQLLITKPEISENEASLNLSPGSQRKAMSKAQRQRQVVLYMQKDLLRELESLNPLDYESMRVAAEATFDLLSTLSVDYKQFSEHVWAFINSTASLAEIENSIKGDLSPEEYIRCYEEGKVRLANICDDYGKTKALLEGSHQRSQSLHKEASRLKAMLHEVEDQLTSCEQETLKMETRLGEINASMVEAEKSLEKAAEQASTARKLSEEKKAKQVAAKTALEKAKLELKN</sequence>
<dbReference type="EMBL" id="JAAIUW010000013">
    <property type="protein sequence ID" value="KAF7801899.1"/>
    <property type="molecule type" value="Genomic_DNA"/>
</dbReference>
<proteinExistence type="predicted"/>
<keyword evidence="2 4" id="KW-0863">Zinc-finger</keyword>
<feature type="region of interest" description="Disordered" evidence="6">
    <location>
        <begin position="1"/>
        <end position="35"/>
    </location>
</feature>
<feature type="compositionally biased region" description="Polar residues" evidence="6">
    <location>
        <begin position="19"/>
        <end position="35"/>
    </location>
</feature>
<evidence type="ECO:0000256" key="5">
    <source>
        <dbReference type="SAM" id="Coils"/>
    </source>
</evidence>
<keyword evidence="1" id="KW-0479">Metal-binding</keyword>
<keyword evidence="5" id="KW-0175">Coiled coil</keyword>
<dbReference type="PANTHER" id="PTHR33680:SF1">
    <property type="entry name" value="OS05G0489500 PROTEIN"/>
    <property type="match status" value="1"/>
</dbReference>
<dbReference type="SMART" id="SM00343">
    <property type="entry name" value="ZnF_C2HC"/>
    <property type="match status" value="1"/>
</dbReference>
<evidence type="ECO:0000256" key="4">
    <source>
        <dbReference type="PROSITE-ProRule" id="PRU00047"/>
    </source>
</evidence>
<evidence type="ECO:0000256" key="3">
    <source>
        <dbReference type="ARBA" id="ARBA00022833"/>
    </source>
</evidence>
<feature type="domain" description="CCHC-type" evidence="7">
    <location>
        <begin position="49"/>
        <end position="63"/>
    </location>
</feature>
<keyword evidence="9" id="KW-0540">Nuclease</keyword>
<comment type="caution">
    <text evidence="9">The sequence shown here is derived from an EMBL/GenBank/DDBJ whole genome shotgun (WGS) entry which is preliminary data.</text>
</comment>